<sequence length="568" mass="58864">MSLENGALGDAEVIALNVMWNRLISVCEEQANALLRVAFGAIVREAGDLSAGVFDAGGRMMAQAVTGTPGHVNTMARSVNAMLAHVPARTLAEGDVLVTNDPWLGAGHVFDFVVVTPVFRGGRIVAYLASTCHVVDVGGLGWSAEARSVFEEGVVIPVTRLRKAGVLNDELLDIVATNSRVPREARGDIISLMACNDEGARRLTDLMDEYAIAGLERLAGFIFERSRGAMLDAVAAVPEGVYENTIRLDGYDAPLTLRARMTVGGGRIAADLAGSDRALDKGVNCPLVYSQAYASFGIKALVAPHVPNNHASLALIEITAPPGLVVSAERPRPVTARHVVGQALPDLMLGCLARALPGRVLAESAGALWVLAISGEETADGQPGFASINVALGGMGARAGADGLSTTAFPSGVGSVPVEIAETVAPLIYVAKEFAPDTGGAGRLRGGLGQEIRLRAATDRPLTLSAAAFERLREGAAGREGGQSGSPGGARISDGRVIDSKGLYTIPPGEELILRTPGGGGFGPPEERARDAVRRDLALGLIGRAAASDIYRCAGEPAQDPPTGKDNT</sequence>
<dbReference type="OrthoDB" id="9761586at2"/>
<evidence type="ECO:0000256" key="1">
    <source>
        <dbReference type="SAM" id="MobiDB-lite"/>
    </source>
</evidence>
<dbReference type="GO" id="GO:0005829">
    <property type="term" value="C:cytosol"/>
    <property type="evidence" value="ECO:0007669"/>
    <property type="project" value="TreeGrafter"/>
</dbReference>
<dbReference type="PANTHER" id="PTHR11365">
    <property type="entry name" value="5-OXOPROLINASE RELATED"/>
    <property type="match status" value="1"/>
</dbReference>
<name>A0A5B8G670_9RHOB</name>
<geneLocation type="plasmid" evidence="4">
    <name>pd4m1f</name>
</geneLocation>
<dbReference type="InterPro" id="IPR003692">
    <property type="entry name" value="Hydantoinase_B"/>
</dbReference>
<dbReference type="Proteomes" id="UP000305888">
    <property type="component" value="Plasmid pD4M1F"/>
</dbReference>
<organism evidence="3 4">
    <name type="scientific">Paroceanicella profunda</name>
    <dbReference type="NCBI Taxonomy" id="2579971"/>
    <lineage>
        <taxon>Bacteria</taxon>
        <taxon>Pseudomonadati</taxon>
        <taxon>Pseudomonadota</taxon>
        <taxon>Alphaproteobacteria</taxon>
        <taxon>Rhodobacterales</taxon>
        <taxon>Paracoccaceae</taxon>
        <taxon>Paroceanicella</taxon>
    </lineage>
</organism>
<gene>
    <name evidence="3" type="ORF">FDP22_23975</name>
</gene>
<reference evidence="3 4" key="1">
    <citation type="submission" date="2019-06" db="EMBL/GenBank/DDBJ databases">
        <title>Genome sequence of Rhodobacteraceae bacterium D4M1.</title>
        <authorList>
            <person name="Cao J."/>
        </authorList>
    </citation>
    <scope>NUCLEOTIDE SEQUENCE [LARGE SCALE GENOMIC DNA]</scope>
    <source>
        <strain evidence="3 4">D4M1</strain>
        <plasmid evidence="4">pd4m1f</plasmid>
    </source>
</reference>
<evidence type="ECO:0000313" key="4">
    <source>
        <dbReference type="Proteomes" id="UP000305888"/>
    </source>
</evidence>
<dbReference type="KEGG" id="ppru:FDP22_23975"/>
<accession>A0A5B8G670</accession>
<dbReference type="RefSeq" id="WP_138579039.1">
    <property type="nucleotide sequence ID" value="NZ_CP040824.1"/>
</dbReference>
<dbReference type="Pfam" id="PF02538">
    <property type="entry name" value="Hydantoinase_B"/>
    <property type="match status" value="1"/>
</dbReference>
<feature type="compositionally biased region" description="Gly residues" evidence="1">
    <location>
        <begin position="478"/>
        <end position="488"/>
    </location>
</feature>
<dbReference type="AlphaFoldDB" id="A0A5B8G670"/>
<proteinExistence type="predicted"/>
<protein>
    <submittedName>
        <fullName evidence="3">Hydantoinase B/oxoprolinase family protein</fullName>
    </submittedName>
</protein>
<evidence type="ECO:0000259" key="2">
    <source>
        <dbReference type="Pfam" id="PF02538"/>
    </source>
</evidence>
<feature type="domain" description="Hydantoinase B/oxoprolinase" evidence="2">
    <location>
        <begin position="14"/>
        <end position="525"/>
    </location>
</feature>
<keyword evidence="3" id="KW-0614">Plasmid</keyword>
<evidence type="ECO:0000313" key="3">
    <source>
        <dbReference type="EMBL" id="QDL94922.1"/>
    </source>
</evidence>
<dbReference type="EMBL" id="CP040824">
    <property type="protein sequence ID" value="QDL94922.1"/>
    <property type="molecule type" value="Genomic_DNA"/>
</dbReference>
<dbReference type="GO" id="GO:0017168">
    <property type="term" value="F:5-oxoprolinase (ATP-hydrolyzing) activity"/>
    <property type="evidence" value="ECO:0007669"/>
    <property type="project" value="TreeGrafter"/>
</dbReference>
<feature type="region of interest" description="Disordered" evidence="1">
    <location>
        <begin position="474"/>
        <end position="495"/>
    </location>
</feature>
<dbReference type="GO" id="GO:0006749">
    <property type="term" value="P:glutathione metabolic process"/>
    <property type="evidence" value="ECO:0007669"/>
    <property type="project" value="TreeGrafter"/>
</dbReference>
<dbReference type="InterPro" id="IPR045079">
    <property type="entry name" value="Oxoprolinase-like"/>
</dbReference>
<keyword evidence="4" id="KW-1185">Reference proteome</keyword>
<dbReference type="PANTHER" id="PTHR11365:SF23">
    <property type="entry name" value="HYPOTHETICAL 5-OXOPROLINASE (EUROFUNG)-RELATED"/>
    <property type="match status" value="1"/>
</dbReference>